<proteinExistence type="predicted"/>
<accession>C7DGF5</accession>
<name>C7DGF5_MICA2</name>
<dbReference type="EMBL" id="GG697237">
    <property type="protein sequence ID" value="EET90483.1"/>
    <property type="molecule type" value="Genomic_DNA"/>
</dbReference>
<reference evidence="1 2" key="1">
    <citation type="journal article" date="2009" name="Genome Biol.">
        <title>Community-wide analysis of microbial genome sequence signatures.</title>
        <authorList>
            <person name="Dick G.J."/>
            <person name="Andersson A.F."/>
            <person name="Baker B.J."/>
            <person name="Simmons S.L."/>
            <person name="Thomas B.C."/>
            <person name="Yelton A.P."/>
            <person name="Banfield J.F."/>
        </authorList>
    </citation>
    <scope>NUCLEOTIDE SEQUENCE [LARGE SCALE GENOMIC DNA]</scope>
    <source>
        <strain evidence="1">ARMAN-2</strain>
    </source>
</reference>
<gene>
    <name evidence="1" type="ORF">UNLARM2_0162</name>
</gene>
<protein>
    <submittedName>
        <fullName evidence="1">Uncharacterized protein</fullName>
    </submittedName>
</protein>
<organism evidence="1 2">
    <name type="scientific">Candidatus Micrarchaeum acidiphilum ARMAN-2</name>
    <dbReference type="NCBI Taxonomy" id="425595"/>
    <lineage>
        <taxon>Archaea</taxon>
        <taxon>Candidatus Micrarchaeota</taxon>
        <taxon>Candidatus Micrarchaeia</taxon>
        <taxon>Candidatus Micrarchaeales</taxon>
        <taxon>Candidatus Micrarchaeaceae</taxon>
        <taxon>Candidatus Micrarchaeum</taxon>
    </lineage>
</organism>
<dbReference type="AlphaFoldDB" id="C7DGF5"/>
<evidence type="ECO:0000313" key="1">
    <source>
        <dbReference type="EMBL" id="EET90483.1"/>
    </source>
</evidence>
<dbReference type="Proteomes" id="UP000332487">
    <property type="component" value="Unassembled WGS sequence"/>
</dbReference>
<keyword evidence="2" id="KW-1185">Reference proteome</keyword>
<evidence type="ECO:0000313" key="2">
    <source>
        <dbReference type="Proteomes" id="UP000332487"/>
    </source>
</evidence>
<reference evidence="1 2" key="2">
    <citation type="journal article" date="2010" name="Proc. Natl. Acad. Sci. U.S.A.">
        <title>Enigmatic, ultrasmall, uncultivated Archaea.</title>
        <authorList>
            <person name="Baker B.J."/>
            <person name="Comolli L.R."/>
            <person name="Dick G.J."/>
            <person name="Hauser L.J."/>
            <person name="Hyatt D."/>
            <person name="Dill B.D."/>
            <person name="Land M.L."/>
            <person name="Verberkmoes N.C."/>
            <person name="Hettich R.L."/>
            <person name="Banfield J.F."/>
        </authorList>
    </citation>
    <scope>NUCLEOTIDE SEQUENCE [LARGE SCALE GENOMIC DNA]</scope>
    <source>
        <strain evidence="1">ARMAN-2</strain>
    </source>
</reference>
<sequence>MKLPSFFGFIKSNKKTVNATQKQGAVDLPNIATDTWIDTYFKVFFTPSSENWTKQTSETYMANIRLNIANNILRNYPLHRIANVKSSIVNKKVEFLIRFRERSIQELRDPTYGLLLDPIFGYSPIDFILDKQKFVELDKALCEQFGIPYIFLPVTTGKFNKQGEPIIEFRVKTFFTSHRVIDELELYSKCPEIAESCFPNKGIVNFIKLDETRIKQDKKWLRAVDNLLDKYF</sequence>